<evidence type="ECO:0000256" key="1">
    <source>
        <dbReference type="ARBA" id="ARBA00023157"/>
    </source>
</evidence>
<dbReference type="InterPro" id="IPR009003">
    <property type="entry name" value="Peptidase_S1_PA"/>
</dbReference>
<protein>
    <submittedName>
        <fullName evidence="4">Trypsin-like serine protease</fullName>
    </submittedName>
</protein>
<organism evidence="4 5">
    <name type="scientific">Glacieibacterium frigidum</name>
    <dbReference type="NCBI Taxonomy" id="2593303"/>
    <lineage>
        <taxon>Bacteria</taxon>
        <taxon>Pseudomonadati</taxon>
        <taxon>Pseudomonadota</taxon>
        <taxon>Alphaproteobacteria</taxon>
        <taxon>Sphingomonadales</taxon>
        <taxon>Sphingosinicellaceae</taxon>
        <taxon>Glacieibacterium</taxon>
    </lineage>
</organism>
<keyword evidence="1" id="KW-1015">Disulfide bond</keyword>
<keyword evidence="2" id="KW-0732">Signal</keyword>
<name>A0A552UAA9_9SPHN</name>
<sequence>MTIKTLMLCAAVLATPAFAANGIGRTQSGSANGLSWTAVSRIVGQTSTATIAGGGNPIYLPTQPQKAGVVQLLMDYGQLGAAVCSGSLGSDRRTIVTAAHCVSPLSSGLTPDKVTAIFWNGDPDAGALGNAAATAIDITETFVNPAYTGQVIDQNDIAVLRLGSAAPSWATAYDLYDEGDLTGKAFNVAGYGLRSSEGGALGTDLGTNRLREGDNTYEFRLGDPRWNGVLNFGTASEYAFSFVSDFDNGLAENDSSCNIAVAIALPAGTFCNTGLGAREVGIAGGDSGGPGFIDGKLASINSYGLTFGNDFGDVDLFLNASWGEFSGYVPIYLHSSWIGAVQAAIPEPGTWAMLIAGFGMVGGAMRRRQGVMA</sequence>
<evidence type="ECO:0000313" key="5">
    <source>
        <dbReference type="Proteomes" id="UP000317894"/>
    </source>
</evidence>
<reference evidence="4 5" key="1">
    <citation type="submission" date="2019-07" db="EMBL/GenBank/DDBJ databases">
        <title>Novel species isolated from glacier.</title>
        <authorList>
            <person name="Liu Q."/>
            <person name="Xin Y.-H."/>
        </authorList>
    </citation>
    <scope>NUCLEOTIDE SEQUENCE [LARGE SCALE GENOMIC DNA]</scope>
    <source>
        <strain evidence="4 5">LB1R16</strain>
    </source>
</reference>
<gene>
    <name evidence="4" type="ORF">FMM06_16060</name>
</gene>
<dbReference type="Pfam" id="PF07589">
    <property type="entry name" value="PEP-CTERM"/>
    <property type="match status" value="1"/>
</dbReference>
<dbReference type="Gene3D" id="2.40.10.10">
    <property type="entry name" value="Trypsin-like serine proteases"/>
    <property type="match status" value="1"/>
</dbReference>
<dbReference type="EMBL" id="VJWA01000002">
    <property type="protein sequence ID" value="TRW15154.1"/>
    <property type="molecule type" value="Genomic_DNA"/>
</dbReference>
<dbReference type="InterPro" id="IPR001254">
    <property type="entry name" value="Trypsin_dom"/>
</dbReference>
<dbReference type="NCBIfam" id="NF035944">
    <property type="entry name" value="PEPxxWA-CTERM"/>
    <property type="match status" value="1"/>
</dbReference>
<keyword evidence="5" id="KW-1185">Reference proteome</keyword>
<dbReference type="GO" id="GO:0004252">
    <property type="term" value="F:serine-type endopeptidase activity"/>
    <property type="evidence" value="ECO:0007669"/>
    <property type="project" value="InterPro"/>
</dbReference>
<dbReference type="InterPro" id="IPR013424">
    <property type="entry name" value="Ice-binding_C"/>
</dbReference>
<dbReference type="SMART" id="SM00020">
    <property type="entry name" value="Tryp_SPc"/>
    <property type="match status" value="1"/>
</dbReference>
<dbReference type="Proteomes" id="UP000317894">
    <property type="component" value="Unassembled WGS sequence"/>
</dbReference>
<keyword evidence="4" id="KW-0645">Protease</keyword>
<dbReference type="NCBIfam" id="TIGR02595">
    <property type="entry name" value="PEP_CTERM"/>
    <property type="match status" value="1"/>
</dbReference>
<dbReference type="PROSITE" id="PS00134">
    <property type="entry name" value="TRYPSIN_HIS"/>
    <property type="match status" value="1"/>
</dbReference>
<evidence type="ECO:0000256" key="2">
    <source>
        <dbReference type="SAM" id="SignalP"/>
    </source>
</evidence>
<evidence type="ECO:0000259" key="3">
    <source>
        <dbReference type="PROSITE" id="PS50240"/>
    </source>
</evidence>
<dbReference type="OrthoDB" id="9813836at2"/>
<dbReference type="PANTHER" id="PTHR24276:SF98">
    <property type="entry name" value="FI18310P1-RELATED"/>
    <property type="match status" value="1"/>
</dbReference>
<dbReference type="SUPFAM" id="SSF50494">
    <property type="entry name" value="Trypsin-like serine proteases"/>
    <property type="match status" value="1"/>
</dbReference>
<feature type="chain" id="PRO_5021936326" evidence="2">
    <location>
        <begin position="20"/>
        <end position="373"/>
    </location>
</feature>
<evidence type="ECO:0000313" key="4">
    <source>
        <dbReference type="EMBL" id="TRW15154.1"/>
    </source>
</evidence>
<dbReference type="PROSITE" id="PS50240">
    <property type="entry name" value="TRYPSIN_DOM"/>
    <property type="match status" value="1"/>
</dbReference>
<feature type="signal peptide" evidence="2">
    <location>
        <begin position="1"/>
        <end position="19"/>
    </location>
</feature>
<dbReference type="AlphaFoldDB" id="A0A552UAA9"/>
<comment type="caution">
    <text evidence="4">The sequence shown here is derived from an EMBL/GenBank/DDBJ whole genome shotgun (WGS) entry which is preliminary data.</text>
</comment>
<dbReference type="InterPro" id="IPR018114">
    <property type="entry name" value="TRYPSIN_HIS"/>
</dbReference>
<feature type="domain" description="Peptidase S1" evidence="3">
    <location>
        <begin position="51"/>
        <end position="343"/>
    </location>
</feature>
<dbReference type="InterPro" id="IPR043504">
    <property type="entry name" value="Peptidase_S1_PA_chymotrypsin"/>
</dbReference>
<keyword evidence="4" id="KW-0378">Hydrolase</keyword>
<dbReference type="InterPro" id="IPR050430">
    <property type="entry name" value="Peptidase_S1"/>
</dbReference>
<dbReference type="GO" id="GO:0006508">
    <property type="term" value="P:proteolysis"/>
    <property type="evidence" value="ECO:0007669"/>
    <property type="project" value="UniProtKB-KW"/>
</dbReference>
<accession>A0A552UAA9</accession>
<proteinExistence type="predicted"/>
<dbReference type="PANTHER" id="PTHR24276">
    <property type="entry name" value="POLYSERASE-RELATED"/>
    <property type="match status" value="1"/>
</dbReference>
<dbReference type="Pfam" id="PF00089">
    <property type="entry name" value="Trypsin"/>
    <property type="match status" value="1"/>
</dbReference>